<keyword evidence="4 6" id="KW-0833">Ubl conjugation pathway</keyword>
<dbReference type="GO" id="GO:0005634">
    <property type="term" value="C:nucleus"/>
    <property type="evidence" value="ECO:0007669"/>
    <property type="project" value="UniProtKB-SubCell"/>
</dbReference>
<proteinExistence type="inferred from homology"/>
<dbReference type="PANTHER" id="PTHR11165">
    <property type="entry name" value="SKP1"/>
    <property type="match status" value="1"/>
</dbReference>
<evidence type="ECO:0000256" key="1">
    <source>
        <dbReference type="ARBA" id="ARBA00004123"/>
    </source>
</evidence>
<evidence type="ECO:0000313" key="10">
    <source>
        <dbReference type="EMBL" id="CAA0397477.1"/>
    </source>
</evidence>
<dbReference type="EMBL" id="CACSHJ010000095">
    <property type="protein sequence ID" value="CAA0397447.1"/>
    <property type="molecule type" value="Genomic_DNA"/>
</dbReference>
<evidence type="ECO:0000313" key="12">
    <source>
        <dbReference type="EMBL" id="OAP00144.1"/>
    </source>
</evidence>
<feature type="domain" description="SKP1 component POZ" evidence="8">
    <location>
        <begin position="4"/>
        <end position="64"/>
    </location>
</feature>
<dbReference type="EMBL" id="CACRSJ010000109">
    <property type="protein sequence ID" value="VYS64877.1"/>
    <property type="molecule type" value="Genomic_DNA"/>
</dbReference>
<dbReference type="OrthoDB" id="7827685at2759"/>
<dbReference type="FunFam" id="3.30.710.10:FF:000230">
    <property type="entry name" value="SKP1-like protein 7"/>
    <property type="match status" value="1"/>
</dbReference>
<evidence type="ECO:0000313" key="16">
    <source>
        <dbReference type="Proteomes" id="UP000426265"/>
    </source>
</evidence>
<accession>A0A178V344</accession>
<comment type="similarity">
    <text evidence="3 6">Belongs to the SKP1 family.</text>
</comment>
<dbReference type="Pfam" id="PF01466">
    <property type="entry name" value="Skp1"/>
    <property type="match status" value="1"/>
</dbReference>
<dbReference type="InterPro" id="IPR001232">
    <property type="entry name" value="SKP1-like"/>
</dbReference>
<evidence type="ECO:0000259" key="7">
    <source>
        <dbReference type="Pfam" id="PF01466"/>
    </source>
</evidence>
<evidence type="ECO:0000313" key="15">
    <source>
        <dbReference type="Proteomes" id="UP000078284"/>
    </source>
</evidence>
<dbReference type="PIRSF" id="PIRSF028729">
    <property type="entry name" value="E3_ubiquit_lig_SCF_Skp"/>
    <property type="match status" value="1"/>
</dbReference>
<dbReference type="EMBL" id="CACRSJ010000109">
    <property type="protein sequence ID" value="VYS64847.1"/>
    <property type="molecule type" value="Genomic_DNA"/>
</dbReference>
<dbReference type="GO" id="GO:0016567">
    <property type="term" value="P:protein ubiquitination"/>
    <property type="evidence" value="ECO:0007669"/>
    <property type="project" value="UniProtKB-UniRule"/>
</dbReference>
<evidence type="ECO:0000256" key="6">
    <source>
        <dbReference type="PIRNR" id="PIRNR028729"/>
    </source>
</evidence>
<gene>
    <name evidence="12" type="ordered locus">AXX17_At4g39130</name>
    <name evidence="11" type="ordered locus">AXX17_At4g39440</name>
    <name evidence="13" type="ORF">AN1_LOCUS20257</name>
    <name evidence="14" type="ORF">AN1_LOCUS20287</name>
    <name evidence="9" type="ORF">C24_LOCUS20150</name>
    <name evidence="10" type="ORF">C24_LOCUS20180</name>
</gene>
<dbReference type="AlphaFoldDB" id="A0A178V344"/>
<dbReference type="SUPFAM" id="SSF54695">
    <property type="entry name" value="POZ domain"/>
    <property type="match status" value="1"/>
</dbReference>
<evidence type="ECO:0000313" key="14">
    <source>
        <dbReference type="EMBL" id="VYS64877.1"/>
    </source>
</evidence>
<dbReference type="InterPro" id="IPR016072">
    <property type="entry name" value="Skp1_comp_dimer"/>
</dbReference>
<organism evidence="12 15">
    <name type="scientific">Arabidopsis thaliana</name>
    <name type="common">Mouse-ear cress</name>
    <dbReference type="NCBI Taxonomy" id="3702"/>
    <lineage>
        <taxon>Eukaryota</taxon>
        <taxon>Viridiplantae</taxon>
        <taxon>Streptophyta</taxon>
        <taxon>Embryophyta</taxon>
        <taxon>Tracheophyta</taxon>
        <taxon>Spermatophyta</taxon>
        <taxon>Magnoliopsida</taxon>
        <taxon>eudicotyledons</taxon>
        <taxon>Gunneridae</taxon>
        <taxon>Pentapetalae</taxon>
        <taxon>rosids</taxon>
        <taxon>malvids</taxon>
        <taxon>Brassicales</taxon>
        <taxon>Brassicaceae</taxon>
        <taxon>Camelineae</taxon>
        <taxon>Arabidopsis</taxon>
    </lineage>
</organism>
<dbReference type="Pfam" id="PF03931">
    <property type="entry name" value="Skp1_POZ"/>
    <property type="match status" value="1"/>
</dbReference>
<reference evidence="12" key="2">
    <citation type="submission" date="2016-03" db="EMBL/GenBank/DDBJ databases">
        <title>Full-length assembly of Arabidopsis thaliana Ler reveals the complement of translocations and inversions.</title>
        <authorList>
            <person name="Zapata L."/>
            <person name="Schneeberger K."/>
            <person name="Ossowski S."/>
        </authorList>
    </citation>
    <scope>NUCLEOTIDE SEQUENCE [LARGE SCALE GENOMIC DNA]</scope>
    <source>
        <tissue evidence="12">Leaf</tissue>
    </source>
</reference>
<comment type="subcellular location">
    <subcellularLocation>
        <location evidence="1">Nucleus</location>
    </subcellularLocation>
</comment>
<dbReference type="SMART" id="SM00512">
    <property type="entry name" value="Skp1"/>
    <property type="match status" value="1"/>
</dbReference>
<dbReference type="CDD" id="cd18322">
    <property type="entry name" value="BTB_POZ_SKP1"/>
    <property type="match status" value="1"/>
</dbReference>
<dbReference type="GO" id="GO:0006511">
    <property type="term" value="P:ubiquitin-dependent protein catabolic process"/>
    <property type="evidence" value="ECO:0007669"/>
    <property type="project" value="InterPro"/>
</dbReference>
<evidence type="ECO:0000256" key="2">
    <source>
        <dbReference type="ARBA" id="ARBA00004906"/>
    </source>
</evidence>
<evidence type="ECO:0000313" key="17">
    <source>
        <dbReference type="Proteomes" id="UP000434276"/>
    </source>
</evidence>
<dbReference type="UniPathway" id="UPA00143"/>
<keyword evidence="5" id="KW-0539">Nucleus</keyword>
<protein>
    <recommendedName>
        <fullName evidence="6">SKP1-like protein</fullName>
    </recommendedName>
</protein>
<evidence type="ECO:0000313" key="9">
    <source>
        <dbReference type="EMBL" id="CAA0397447.1"/>
    </source>
</evidence>
<evidence type="ECO:0000313" key="11">
    <source>
        <dbReference type="EMBL" id="OAO96794.1"/>
    </source>
</evidence>
<dbReference type="InterPro" id="IPR011333">
    <property type="entry name" value="SKP1/BTB/POZ_sf"/>
</dbReference>
<dbReference type="EMBL" id="LUHQ01000004">
    <property type="protein sequence ID" value="OAP00144.1"/>
    <property type="molecule type" value="Genomic_DNA"/>
</dbReference>
<dbReference type="Proteomes" id="UP000426265">
    <property type="component" value="Unassembled WGS sequence"/>
</dbReference>
<dbReference type="InterPro" id="IPR036296">
    <property type="entry name" value="SKP1-like_dim_sf"/>
</dbReference>
<dbReference type="GO" id="GO:0009867">
    <property type="term" value="P:jasmonic acid mediated signaling pathway"/>
    <property type="evidence" value="ECO:0007669"/>
    <property type="project" value="UniProtKB-ARBA"/>
</dbReference>
<dbReference type="Proteomes" id="UP000078284">
    <property type="component" value="Chromosome 4"/>
</dbReference>
<dbReference type="ExpressionAtlas" id="A0A178V344">
    <property type="expression patterns" value="baseline and differential"/>
</dbReference>
<sequence>MSSKMIVLMSSDGQSFEVEEAVAIQSQTIAHMVEDDCVADGIPLANVESKILVKVIEYCKKHHVDEANPISEEDLNKWDEKFMDLEQSTIFELILAANYLNIKSLLDLTCQTVADMIKGKTPEEIRSTFNIENDFTPEEEEAVRKENQWAFE</sequence>
<dbReference type="Gene3D" id="3.30.710.10">
    <property type="entry name" value="Potassium Channel Kv1.1, Chain A"/>
    <property type="match status" value="1"/>
</dbReference>
<evidence type="ECO:0000256" key="3">
    <source>
        <dbReference type="ARBA" id="ARBA00009993"/>
    </source>
</evidence>
<comment type="subunit">
    <text evidence="6">Part of a SCF (SKP1-cullin-F-box) protein ligase complex.</text>
</comment>
<reference evidence="15" key="1">
    <citation type="journal article" date="2016" name="Proc. Natl. Acad. Sci. U.S.A.">
        <title>Chromosome-level assembly of Arabidopsis thaliana Ler reveals the extent of translocation and inversion polymorphisms.</title>
        <authorList>
            <person name="Zapata L."/>
            <person name="Ding J."/>
            <person name="Willing E.M."/>
            <person name="Hartwig B."/>
            <person name="Bezdan D."/>
            <person name="Jiao W.B."/>
            <person name="Patel V."/>
            <person name="Velikkakam James G."/>
            <person name="Koornneef M."/>
            <person name="Ossowski S."/>
            <person name="Schneeberger K."/>
        </authorList>
    </citation>
    <scope>NUCLEOTIDE SEQUENCE [LARGE SCALE GENOMIC DNA]</scope>
    <source>
        <strain evidence="15">cv. Landsberg erecta</strain>
    </source>
</reference>
<name>A0A178V344_ARATH</name>
<evidence type="ECO:0000259" key="8">
    <source>
        <dbReference type="Pfam" id="PF03931"/>
    </source>
</evidence>
<comment type="function">
    <text evidence="6">Involved in ubiquitination and subsequent proteasomal degradation of target proteins. Together with CUL1, RBX1 and a F-box protein, it forms a SCF E3 ubiquitin ligase complex. The functional specificity of this complex depends on the type of F-box protein. In the SCF complex, it serves as an adapter that links the F-box protein to CUL1.</text>
</comment>
<accession>A0A5S9XZD0</accession>
<comment type="pathway">
    <text evidence="2 6">Protein modification; protein ubiquitination.</text>
</comment>
<feature type="domain" description="SKP1 component dimerisation" evidence="7">
    <location>
        <begin position="103"/>
        <end position="150"/>
    </location>
</feature>
<dbReference type="SUPFAM" id="SSF81382">
    <property type="entry name" value="Skp1 dimerisation domain-like"/>
    <property type="match status" value="1"/>
</dbReference>
<dbReference type="EMBL" id="CACSHJ010000095">
    <property type="protein sequence ID" value="CAA0397477.1"/>
    <property type="molecule type" value="Genomic_DNA"/>
</dbReference>
<dbReference type="InterPro" id="IPR016897">
    <property type="entry name" value="SKP1"/>
</dbReference>
<evidence type="ECO:0000256" key="4">
    <source>
        <dbReference type="ARBA" id="ARBA00022786"/>
    </source>
</evidence>
<evidence type="ECO:0000313" key="13">
    <source>
        <dbReference type="EMBL" id="VYS64847.1"/>
    </source>
</evidence>
<dbReference type="InterPro" id="IPR016073">
    <property type="entry name" value="Skp1_comp_POZ"/>
</dbReference>
<evidence type="ECO:0000256" key="5">
    <source>
        <dbReference type="ARBA" id="ARBA00023242"/>
    </source>
</evidence>
<reference evidence="9 17" key="3">
    <citation type="submission" date="2019-12" db="EMBL/GenBank/DDBJ databases">
        <authorList>
            <person name="Jiao W.-B."/>
            <person name="Schneeberger K."/>
        </authorList>
    </citation>
    <scope>NUCLEOTIDE SEQUENCE [LARGE SCALE GENOMIC DNA]</scope>
    <source>
        <strain evidence="16">cv. An-1</strain>
        <strain evidence="17">cv. C24</strain>
    </source>
</reference>
<dbReference type="EMBL" id="LUHQ01000004">
    <property type="protein sequence ID" value="OAO96794.1"/>
    <property type="molecule type" value="Genomic_DNA"/>
</dbReference>
<dbReference type="Proteomes" id="UP000434276">
    <property type="component" value="Unassembled WGS sequence"/>
</dbReference>